<dbReference type="EC" id="4.2.1.1" evidence="2"/>
<dbReference type="GO" id="GO:0004089">
    <property type="term" value="F:carbonate dehydratase activity"/>
    <property type="evidence" value="ECO:0007669"/>
    <property type="project" value="UniProtKB-EC"/>
</dbReference>
<dbReference type="Proteomes" id="UP000287361">
    <property type="component" value="Unassembled WGS sequence"/>
</dbReference>
<keyword evidence="4 6" id="KW-0862">Zinc</keyword>
<dbReference type="PANTHER" id="PTHR43175">
    <property type="entry name" value="CARBONIC ANHYDRASE"/>
    <property type="match status" value="1"/>
</dbReference>
<dbReference type="SMART" id="SM00947">
    <property type="entry name" value="Pro_CA"/>
    <property type="match status" value="1"/>
</dbReference>
<proteinExistence type="inferred from homology"/>
<comment type="similarity">
    <text evidence="1">Belongs to the beta-class carbonic anhydrase family.</text>
</comment>
<dbReference type="EMBL" id="BHVZ01000001">
    <property type="protein sequence ID" value="GCB29060.1"/>
    <property type="molecule type" value="Genomic_DNA"/>
</dbReference>
<name>A0A401LC10_9FIRM</name>
<feature type="binding site" evidence="6">
    <location>
        <position position="39"/>
    </location>
    <ligand>
        <name>Zn(2+)</name>
        <dbReference type="ChEBI" id="CHEBI:29105"/>
    </ligand>
</feature>
<dbReference type="PANTHER" id="PTHR43175:SF3">
    <property type="entry name" value="CARBON DISULFIDE HYDROLASE"/>
    <property type="match status" value="1"/>
</dbReference>
<dbReference type="GO" id="GO:0008270">
    <property type="term" value="F:zinc ion binding"/>
    <property type="evidence" value="ECO:0007669"/>
    <property type="project" value="InterPro"/>
</dbReference>
<evidence type="ECO:0000313" key="8">
    <source>
        <dbReference type="Proteomes" id="UP000287361"/>
    </source>
</evidence>
<evidence type="ECO:0000313" key="7">
    <source>
        <dbReference type="EMBL" id="GCB29060.1"/>
    </source>
</evidence>
<comment type="catalytic activity">
    <reaction evidence="5">
        <text>hydrogencarbonate + H(+) = CO2 + H2O</text>
        <dbReference type="Rhea" id="RHEA:10748"/>
        <dbReference type="ChEBI" id="CHEBI:15377"/>
        <dbReference type="ChEBI" id="CHEBI:15378"/>
        <dbReference type="ChEBI" id="CHEBI:16526"/>
        <dbReference type="ChEBI" id="CHEBI:17544"/>
        <dbReference type="EC" id="4.2.1.1"/>
    </reaction>
</comment>
<feature type="binding site" evidence="6">
    <location>
        <position position="100"/>
    </location>
    <ligand>
        <name>Zn(2+)</name>
        <dbReference type="ChEBI" id="CHEBI:29105"/>
    </ligand>
</feature>
<dbReference type="Pfam" id="PF00484">
    <property type="entry name" value="Pro_CA"/>
    <property type="match status" value="1"/>
</dbReference>
<keyword evidence="8" id="KW-1185">Reference proteome</keyword>
<dbReference type="CDD" id="cd03379">
    <property type="entry name" value="beta_CA_cladeD"/>
    <property type="match status" value="1"/>
</dbReference>
<accession>A0A401LC10</accession>
<comment type="caution">
    <text evidence="7">The sequence shown here is derived from an EMBL/GenBank/DDBJ whole genome shotgun (WGS) entry which is preliminary data.</text>
</comment>
<reference evidence="7 8" key="1">
    <citation type="submission" date="2018-10" db="EMBL/GenBank/DDBJ databases">
        <title>Draft Genome Sequence of Anaerotignum sp. KCTC 15736.</title>
        <authorList>
            <person name="Choi S.H."/>
            <person name="Kim J.S."/>
            <person name="Kang S.W."/>
            <person name="Lee J.S."/>
            <person name="Park S.H."/>
        </authorList>
    </citation>
    <scope>NUCLEOTIDE SEQUENCE [LARGE SCALE GENOMIC DNA]</scope>
    <source>
        <strain evidence="7 8">KCTC 15736</strain>
    </source>
</reference>
<dbReference type="InterPro" id="IPR001765">
    <property type="entry name" value="Carbonic_anhydrase"/>
</dbReference>
<feature type="binding site" evidence="6">
    <location>
        <position position="41"/>
    </location>
    <ligand>
        <name>Zn(2+)</name>
        <dbReference type="ChEBI" id="CHEBI:29105"/>
    </ligand>
</feature>
<feature type="binding site" evidence="6">
    <location>
        <position position="97"/>
    </location>
    <ligand>
        <name>Zn(2+)</name>
        <dbReference type="ChEBI" id="CHEBI:29105"/>
    </ligand>
</feature>
<evidence type="ECO:0000256" key="6">
    <source>
        <dbReference type="PIRSR" id="PIRSR601765-1"/>
    </source>
</evidence>
<dbReference type="RefSeq" id="WP_016406721.1">
    <property type="nucleotide sequence ID" value="NZ_DAVZTY010000035.1"/>
</dbReference>
<organism evidence="7 8">
    <name type="scientific">Anaerotignum faecicola</name>
    <dbReference type="NCBI Taxonomy" id="2358141"/>
    <lineage>
        <taxon>Bacteria</taxon>
        <taxon>Bacillati</taxon>
        <taxon>Bacillota</taxon>
        <taxon>Clostridia</taxon>
        <taxon>Lachnospirales</taxon>
        <taxon>Anaerotignaceae</taxon>
        <taxon>Anaerotignum</taxon>
    </lineage>
</organism>
<evidence type="ECO:0000256" key="4">
    <source>
        <dbReference type="ARBA" id="ARBA00022833"/>
    </source>
</evidence>
<evidence type="ECO:0000256" key="5">
    <source>
        <dbReference type="ARBA" id="ARBA00048348"/>
    </source>
</evidence>
<dbReference type="OrthoDB" id="9792260at2"/>
<gene>
    <name evidence="7" type="ORF">KGMB03357_07210</name>
</gene>
<dbReference type="AlphaFoldDB" id="A0A401LC10"/>
<sequence length="187" mass="20933">MNDFVKKMLDYNRAFVEHGLYEKYTTTKYPDRKIAILACMDTRMTELLPAALGLKNGDVKLIKNAGGRVMHPYGSVIFSLLVAVYELGVDTVVVIGHDDCGGRLLDPKEMIAKMKERGISQEAIDHVDENHKNVEQWLTGFGDINHSVQSTVDAIREHPLLPKDLEVLGFIMDPHTGAVRGVSERKE</sequence>
<keyword evidence="3 6" id="KW-0479">Metal-binding</keyword>
<dbReference type="Gene3D" id="3.40.1050.10">
    <property type="entry name" value="Carbonic anhydrase"/>
    <property type="match status" value="1"/>
</dbReference>
<evidence type="ECO:0000256" key="3">
    <source>
        <dbReference type="ARBA" id="ARBA00022723"/>
    </source>
</evidence>
<dbReference type="GeneID" id="86193721"/>
<comment type="cofactor">
    <cofactor evidence="6">
        <name>Zn(2+)</name>
        <dbReference type="ChEBI" id="CHEBI:29105"/>
    </cofactor>
    <text evidence="6">Binds 1 zinc ion per subunit.</text>
</comment>
<protein>
    <recommendedName>
        <fullName evidence="2">carbonic anhydrase</fullName>
        <ecNumber evidence="2">4.2.1.1</ecNumber>
    </recommendedName>
</protein>
<evidence type="ECO:0000256" key="1">
    <source>
        <dbReference type="ARBA" id="ARBA00006217"/>
    </source>
</evidence>
<dbReference type="SUPFAM" id="SSF53056">
    <property type="entry name" value="beta-carbonic anhydrase, cab"/>
    <property type="match status" value="1"/>
</dbReference>
<dbReference type="InterPro" id="IPR036874">
    <property type="entry name" value="Carbonic_anhydrase_sf"/>
</dbReference>
<evidence type="ECO:0000256" key="2">
    <source>
        <dbReference type="ARBA" id="ARBA00012925"/>
    </source>
</evidence>